<dbReference type="Gene3D" id="3.30.160.20">
    <property type="match status" value="1"/>
</dbReference>
<dbReference type="PANTHER" id="PTHR47814:SF1">
    <property type="entry name" value="PEPTIDYL-TRNA HYDROLASE ARFB"/>
    <property type="match status" value="1"/>
</dbReference>
<dbReference type="NCBIfam" id="NF006718">
    <property type="entry name" value="PRK09256.1"/>
    <property type="match status" value="1"/>
</dbReference>
<dbReference type="Proteomes" id="UP000620591">
    <property type="component" value="Unassembled WGS sequence"/>
</dbReference>
<dbReference type="GO" id="GO:0003747">
    <property type="term" value="F:translation release factor activity"/>
    <property type="evidence" value="ECO:0007669"/>
    <property type="project" value="InterPro"/>
</dbReference>
<dbReference type="PANTHER" id="PTHR47814">
    <property type="entry name" value="PEPTIDYL-TRNA HYDROLASE ARFB"/>
    <property type="match status" value="1"/>
</dbReference>
<comment type="similarity">
    <text evidence="1">Belongs to the prokaryotic/mitochondrial release factor family.</text>
</comment>
<comment type="caution">
    <text evidence="4">The sequence shown here is derived from an EMBL/GenBank/DDBJ whole genome shotgun (WGS) entry which is preliminary data.</text>
</comment>
<dbReference type="Pfam" id="PF00472">
    <property type="entry name" value="RF-1"/>
    <property type="match status" value="1"/>
</dbReference>
<dbReference type="SUPFAM" id="SSF75620">
    <property type="entry name" value="Release factor"/>
    <property type="match status" value="1"/>
</dbReference>
<evidence type="ECO:0000256" key="2">
    <source>
        <dbReference type="SAM" id="MobiDB-lite"/>
    </source>
</evidence>
<dbReference type="GO" id="GO:0072344">
    <property type="term" value="P:rescue of stalled ribosome"/>
    <property type="evidence" value="ECO:0007669"/>
    <property type="project" value="TreeGrafter"/>
</dbReference>
<dbReference type="InterPro" id="IPR000352">
    <property type="entry name" value="Pep_chain_release_fac_I"/>
</dbReference>
<dbReference type="InterPro" id="IPR045853">
    <property type="entry name" value="Pep_chain_release_fac_I_sf"/>
</dbReference>
<name>A0A8I0EVZ6_9ACTN</name>
<accession>A0A8I0EVZ6</accession>
<dbReference type="AlphaFoldDB" id="A0A8I0EVZ6"/>
<evidence type="ECO:0000313" key="5">
    <source>
        <dbReference type="Proteomes" id="UP000620591"/>
    </source>
</evidence>
<feature type="compositionally biased region" description="Basic residues" evidence="2">
    <location>
        <begin position="120"/>
        <end position="135"/>
    </location>
</feature>
<evidence type="ECO:0000256" key="1">
    <source>
        <dbReference type="ARBA" id="ARBA00010835"/>
    </source>
</evidence>
<feature type="domain" description="Prokaryotic-type class I peptide chain release factors" evidence="3">
    <location>
        <begin position="8"/>
        <end position="132"/>
    </location>
</feature>
<dbReference type="EC" id="3.1.1.29" evidence="4"/>
<gene>
    <name evidence="4" type="primary">arfB</name>
    <name evidence="4" type="ORF">IBG24_09875</name>
</gene>
<sequence>MSPDRPVVRLPESELTWRFSRSSGPGGQHVNTTETRAEVLWSPTDSSVLTPEQKARVVARLRGRLVDGHLSVVASAHRSQLRNREDAVRRLEELVAEALRPVKSRRPTRPTRGSVERRLDAKKRRSQIKRGRREW</sequence>
<feature type="region of interest" description="Disordered" evidence="2">
    <location>
        <begin position="100"/>
        <end position="135"/>
    </location>
</feature>
<dbReference type="RefSeq" id="WP_187769432.1">
    <property type="nucleotide sequence ID" value="NZ_JACTVM010000002.1"/>
</dbReference>
<reference evidence="4" key="1">
    <citation type="submission" date="2020-09" db="EMBL/GenBank/DDBJ databases">
        <title>Novel species in genus Aeromicrobium.</title>
        <authorList>
            <person name="Zhang G."/>
        </authorList>
    </citation>
    <scope>NUCLEOTIDE SEQUENCE</scope>
    <source>
        <strain evidence="4">Zg-636</strain>
    </source>
</reference>
<protein>
    <submittedName>
        <fullName evidence="4">Aminoacyl-tRNA hydrolase</fullName>
        <ecNumber evidence="4">3.1.1.29</ecNumber>
    </submittedName>
</protein>
<dbReference type="GO" id="GO:0043022">
    <property type="term" value="F:ribosome binding"/>
    <property type="evidence" value="ECO:0007669"/>
    <property type="project" value="TreeGrafter"/>
</dbReference>
<keyword evidence="4" id="KW-0378">Hydrolase</keyword>
<evidence type="ECO:0000259" key="3">
    <source>
        <dbReference type="Pfam" id="PF00472"/>
    </source>
</evidence>
<organism evidence="4 5">
    <name type="scientific">Aeromicrobium senzhongii</name>
    <dbReference type="NCBI Taxonomy" id="2663859"/>
    <lineage>
        <taxon>Bacteria</taxon>
        <taxon>Bacillati</taxon>
        <taxon>Actinomycetota</taxon>
        <taxon>Actinomycetes</taxon>
        <taxon>Propionibacteriales</taxon>
        <taxon>Nocardioidaceae</taxon>
        <taxon>Aeromicrobium</taxon>
    </lineage>
</organism>
<evidence type="ECO:0000313" key="4">
    <source>
        <dbReference type="EMBL" id="MBC9226623.1"/>
    </source>
</evidence>
<proteinExistence type="inferred from homology"/>
<dbReference type="EMBL" id="JACTVM010000002">
    <property type="protein sequence ID" value="MBC9226623.1"/>
    <property type="molecule type" value="Genomic_DNA"/>
</dbReference>
<dbReference type="GO" id="GO:0004045">
    <property type="term" value="F:peptidyl-tRNA hydrolase activity"/>
    <property type="evidence" value="ECO:0007669"/>
    <property type="project" value="UniProtKB-EC"/>
</dbReference>